<gene>
    <name evidence="2" type="ORF">ANME2D_02842</name>
</gene>
<sequence precursor="true">MSIRSYKIACIISILLIAVPVSLAEEENDREANWAYAKNINEQSITWVSHYNGTIRWGDRINIDDWALGNFTIELTDLMKDTTGSRIIGSLMTVTRGNKKSTVMINSDESEIVTFEAPFYDDEMKIYANISGERTWSRQLLEPNISIQVFLRDKPGINLSYKIYNEDPRSNASINASDYIKSNKMSYIQISLENKGNVSLMNALLDVNLTNYTIPQKQLLEQKQGMSFKQVENSIIYNLNELKANETRIINLSVIAPISPVNKTFPIPLRLSGRDNKDVEYIHRAEEQILVKPFIEINKQIGSYINYTSTEGDYENVLYLNEFSKVFLYIKNNGDQATVINLIDYVPDNFEYKTEDNKSLNWILSIPAGSSDIITYSVRPIRYKQNSILPEATATFEFDGKNYSVDSDDIEVKIKGADVSLTKDIKVNQQSNGIINATITIHANNQGDQRVSINIADRLPDNADLINGTTSRDNIFLEKDELYSYSYEISIPFEERIVLPAAKGYFIDFRGFIEKDSRKSDYRREIESNQPVIESRPSAPEPTPEDIGQETLENTTNITLSSQVDKEDKKTKLEIIKEFILKLLNIITGNQKEDILETARIQKTDIIAQTELITRRIEETHSSFTWTLGWESQDNENASGGAWKVSETPGSRVTVSFTGTGAVLYYAAGPQGGIASIELDGEPYADIDMYSSVPISQNNRTIASGLENTRHTLAITVSGARNPATSNSIVVIDAIEITQPS</sequence>
<feature type="region of interest" description="Disordered" evidence="1">
    <location>
        <begin position="520"/>
        <end position="558"/>
    </location>
</feature>
<dbReference type="OrthoDB" id="378331at2157"/>
<reference evidence="2 3" key="1">
    <citation type="journal article" date="2013" name="Nature">
        <title>Anaerobic oxidation of methane coupled to nitrate reduction in a novel archaeal lineage.</title>
        <authorList>
            <person name="Haroon M.F."/>
            <person name="Hu S."/>
            <person name="Shi Y."/>
            <person name="Imelfort M."/>
            <person name="Keller J."/>
            <person name="Hugenholtz P."/>
            <person name="Yuan Z."/>
            <person name="Tyson G.W."/>
        </authorList>
    </citation>
    <scope>NUCLEOTIDE SEQUENCE [LARGE SCALE GENOMIC DNA]</scope>
    <source>
        <strain evidence="2 3">ANME-2d</strain>
    </source>
</reference>
<protein>
    <recommendedName>
        <fullName evidence="4">DUF11 domain-containing protein</fullName>
    </recommendedName>
</protein>
<proteinExistence type="predicted"/>
<name>A0A062V098_9EURY</name>
<evidence type="ECO:0008006" key="4">
    <source>
        <dbReference type="Google" id="ProtNLM"/>
    </source>
</evidence>
<dbReference type="RefSeq" id="WP_048092734.1">
    <property type="nucleotide sequence ID" value="NZ_JMIY01000007.1"/>
</dbReference>
<dbReference type="Gene3D" id="2.60.120.260">
    <property type="entry name" value="Galactose-binding domain-like"/>
    <property type="match status" value="1"/>
</dbReference>
<evidence type="ECO:0000256" key="1">
    <source>
        <dbReference type="SAM" id="MobiDB-lite"/>
    </source>
</evidence>
<accession>A0A062V098</accession>
<evidence type="ECO:0000313" key="2">
    <source>
        <dbReference type="EMBL" id="KCZ70817.1"/>
    </source>
</evidence>
<dbReference type="EMBL" id="JMIY01000007">
    <property type="protein sequence ID" value="KCZ70817.1"/>
    <property type="molecule type" value="Genomic_DNA"/>
</dbReference>
<comment type="caution">
    <text evidence="2">The sequence shown here is derived from an EMBL/GenBank/DDBJ whole genome shotgun (WGS) entry which is preliminary data.</text>
</comment>
<dbReference type="Proteomes" id="UP000027153">
    <property type="component" value="Unassembled WGS sequence"/>
</dbReference>
<evidence type="ECO:0000313" key="3">
    <source>
        <dbReference type="Proteomes" id="UP000027153"/>
    </source>
</evidence>
<organism evidence="2 3">
    <name type="scientific">Candidatus Methanoperedens nitratireducens</name>
    <dbReference type="NCBI Taxonomy" id="1392998"/>
    <lineage>
        <taxon>Archaea</taxon>
        <taxon>Methanobacteriati</taxon>
        <taxon>Methanobacteriota</taxon>
        <taxon>Stenosarchaea group</taxon>
        <taxon>Methanomicrobia</taxon>
        <taxon>Methanosarcinales</taxon>
        <taxon>ANME-2 cluster</taxon>
        <taxon>Candidatus Methanoperedentaceae</taxon>
        <taxon>Candidatus Methanoperedens</taxon>
    </lineage>
</organism>
<dbReference type="AlphaFoldDB" id="A0A062V098"/>
<keyword evidence="3" id="KW-1185">Reference proteome</keyword>